<evidence type="ECO:0000256" key="1">
    <source>
        <dbReference type="SAM" id="SignalP"/>
    </source>
</evidence>
<evidence type="ECO:0000313" key="3">
    <source>
        <dbReference type="Proteomes" id="UP001596317"/>
    </source>
</evidence>
<sequence>MPRVLSLMLLGLLSVGAQALTFGGLNVTPRGEQRLNLETGATELPQGGTATDARSGLKLSAQRLTLLPGQTLKAQGAAVTTKQGGTLSAPQLTYDLKAGTVTASGGVTYSDARLQGLSAPTLTVYLNTGFVVASGGVKAKTPALSGAALIFDPATVQAVLTGPYQVSQGTLKVQASTGHLLMVFGGNRVVRVTQTPDAETLARFGPYLK</sequence>
<organism evidence="2 3">
    <name type="scientific">Deinococcus multiflagellatus</name>
    <dbReference type="NCBI Taxonomy" id="1656887"/>
    <lineage>
        <taxon>Bacteria</taxon>
        <taxon>Thermotogati</taxon>
        <taxon>Deinococcota</taxon>
        <taxon>Deinococci</taxon>
        <taxon>Deinococcales</taxon>
        <taxon>Deinococcaceae</taxon>
        <taxon>Deinococcus</taxon>
    </lineage>
</organism>
<keyword evidence="1" id="KW-0732">Signal</keyword>
<evidence type="ECO:0000313" key="2">
    <source>
        <dbReference type="EMBL" id="MFC6659914.1"/>
    </source>
</evidence>
<gene>
    <name evidence="2" type="ORF">ACFP90_05775</name>
</gene>
<dbReference type="Proteomes" id="UP001596317">
    <property type="component" value="Unassembled WGS sequence"/>
</dbReference>
<dbReference type="RefSeq" id="WP_224610019.1">
    <property type="nucleotide sequence ID" value="NZ_JAIQXV010000013.1"/>
</dbReference>
<feature type="signal peptide" evidence="1">
    <location>
        <begin position="1"/>
        <end position="19"/>
    </location>
</feature>
<accession>A0ABW1ZJJ7</accession>
<feature type="chain" id="PRO_5046714457" evidence="1">
    <location>
        <begin position="20"/>
        <end position="209"/>
    </location>
</feature>
<dbReference type="EMBL" id="JBHSWB010000001">
    <property type="protein sequence ID" value="MFC6659914.1"/>
    <property type="molecule type" value="Genomic_DNA"/>
</dbReference>
<proteinExistence type="predicted"/>
<comment type="caution">
    <text evidence="2">The sequence shown here is derived from an EMBL/GenBank/DDBJ whole genome shotgun (WGS) entry which is preliminary data.</text>
</comment>
<dbReference type="Gene3D" id="2.60.450.10">
    <property type="entry name" value="Lipopolysaccharide (LPS) transport protein A like domain"/>
    <property type="match status" value="1"/>
</dbReference>
<protein>
    <submittedName>
        <fullName evidence="2">Uncharacterized protein</fullName>
    </submittedName>
</protein>
<name>A0ABW1ZJJ7_9DEIO</name>
<reference evidence="3" key="1">
    <citation type="journal article" date="2019" name="Int. J. Syst. Evol. Microbiol.">
        <title>The Global Catalogue of Microorganisms (GCM) 10K type strain sequencing project: providing services to taxonomists for standard genome sequencing and annotation.</title>
        <authorList>
            <consortium name="The Broad Institute Genomics Platform"/>
            <consortium name="The Broad Institute Genome Sequencing Center for Infectious Disease"/>
            <person name="Wu L."/>
            <person name="Ma J."/>
        </authorList>
    </citation>
    <scope>NUCLEOTIDE SEQUENCE [LARGE SCALE GENOMIC DNA]</scope>
    <source>
        <strain evidence="3">CCUG 63830</strain>
    </source>
</reference>
<keyword evidence="3" id="KW-1185">Reference proteome</keyword>